<dbReference type="Proteomes" id="UP001500567">
    <property type="component" value="Unassembled WGS sequence"/>
</dbReference>
<gene>
    <name evidence="1" type="ORF">GCM10022408_37490</name>
</gene>
<reference evidence="2" key="1">
    <citation type="journal article" date="2019" name="Int. J. Syst. Evol. Microbiol.">
        <title>The Global Catalogue of Microorganisms (GCM) 10K type strain sequencing project: providing services to taxonomists for standard genome sequencing and annotation.</title>
        <authorList>
            <consortium name="The Broad Institute Genomics Platform"/>
            <consortium name="The Broad Institute Genome Sequencing Center for Infectious Disease"/>
            <person name="Wu L."/>
            <person name="Ma J."/>
        </authorList>
    </citation>
    <scope>NUCLEOTIDE SEQUENCE [LARGE SCALE GENOMIC DNA]</scope>
    <source>
        <strain evidence="2">JCM 17224</strain>
    </source>
</reference>
<evidence type="ECO:0000313" key="1">
    <source>
        <dbReference type="EMBL" id="GAA4019830.1"/>
    </source>
</evidence>
<dbReference type="Gene3D" id="3.40.50.300">
    <property type="entry name" value="P-loop containing nucleotide triphosphate hydrolases"/>
    <property type="match status" value="1"/>
</dbReference>
<comment type="caution">
    <text evidence="1">The sequence shown here is derived from an EMBL/GenBank/DDBJ whole genome shotgun (WGS) entry which is preliminary data.</text>
</comment>
<keyword evidence="2" id="KW-1185">Reference proteome</keyword>
<dbReference type="Pfam" id="PF13481">
    <property type="entry name" value="AAA_25"/>
    <property type="match status" value="1"/>
</dbReference>
<evidence type="ECO:0008006" key="3">
    <source>
        <dbReference type="Google" id="ProtNLM"/>
    </source>
</evidence>
<name>A0ABP7T1T7_9BACT</name>
<organism evidence="1 2">
    <name type="scientific">Hymenobacter fastidiosus</name>
    <dbReference type="NCBI Taxonomy" id="486264"/>
    <lineage>
        <taxon>Bacteria</taxon>
        <taxon>Pseudomonadati</taxon>
        <taxon>Bacteroidota</taxon>
        <taxon>Cytophagia</taxon>
        <taxon>Cytophagales</taxon>
        <taxon>Hymenobacteraceae</taxon>
        <taxon>Hymenobacter</taxon>
    </lineage>
</organism>
<evidence type="ECO:0000313" key="2">
    <source>
        <dbReference type="Proteomes" id="UP001500567"/>
    </source>
</evidence>
<proteinExistence type="predicted"/>
<dbReference type="EMBL" id="BAABDJ010000040">
    <property type="protein sequence ID" value="GAA4019830.1"/>
    <property type="molecule type" value="Genomic_DNA"/>
</dbReference>
<protein>
    <recommendedName>
        <fullName evidence="3">AAA family ATPase</fullName>
    </recommendedName>
</protein>
<dbReference type="SUPFAM" id="SSF52540">
    <property type="entry name" value="P-loop containing nucleoside triphosphate hydrolases"/>
    <property type="match status" value="1"/>
</dbReference>
<accession>A0ABP7T1T7</accession>
<sequence length="343" mass="37842">MDSQTQPQGFNIAGLLNDGAQVVAAAQQLPEPVTRIRSATARKQDAQSQAPLISLLGPLMQTPGITVLVASPGNGKSVLAVHIGDVISSSKTHLLGLPCDVEEKVLLYDFELTDRQFEKRFADFPFTDKMLTGDMNPAALDALDFTFDQIHADLDRTGARVVIVDNITALAMKNTADADVSMGIMRGLKRLQIERGISSLVLAHTPKIPDTVPLHINHLAGSKHLSNFADSIFFIGRSVTGPNVRYIKQVKNRNDEEMPGVLVFEITNAPGYLDVRLIGPDEEFNHLAREEAPRSEKSEELEEKKRKLWETDWGMKPMREIAEALDASVGWVCKWRPLKPSSN</sequence>
<dbReference type="InterPro" id="IPR027417">
    <property type="entry name" value="P-loop_NTPase"/>
</dbReference>